<evidence type="ECO:0000313" key="5">
    <source>
        <dbReference type="Proteomes" id="UP000094526"/>
    </source>
</evidence>
<keyword evidence="5" id="KW-1185">Reference proteome</keyword>
<dbReference type="VEuPathDB" id="FungiDB:CLCR_05849"/>
<dbReference type="Proteomes" id="UP000094526">
    <property type="component" value="Unassembled WGS sequence"/>
</dbReference>
<protein>
    <recommendedName>
        <fullName evidence="6">Transcription factor domain-containing protein</fullName>
    </recommendedName>
</protein>
<name>A0A1C1C8C4_9EURO</name>
<dbReference type="EMBL" id="LGRB01000020">
    <property type="protein sequence ID" value="OCT44727.1"/>
    <property type="molecule type" value="Genomic_DNA"/>
</dbReference>
<gene>
    <name evidence="4" type="ORF">CLCR_05849</name>
</gene>
<accession>A0A1C1C8C4</accession>
<reference evidence="5" key="1">
    <citation type="submission" date="2015-07" db="EMBL/GenBank/DDBJ databases">
        <authorList>
            <person name="Teixeira M.M."/>
            <person name="Souza R.C."/>
            <person name="Almeida L.G."/>
            <person name="Vicente V.A."/>
            <person name="de Hoog S."/>
            <person name="Bocca A.L."/>
            <person name="de Almeida S.R."/>
            <person name="Vasconcelos A.T."/>
            <person name="Felipe M.S."/>
        </authorList>
    </citation>
    <scope>NUCLEOTIDE SEQUENCE [LARGE SCALE GENOMIC DNA]</scope>
    <source>
        <strain evidence="5">KSF</strain>
    </source>
</reference>
<feature type="region of interest" description="Disordered" evidence="3">
    <location>
        <begin position="33"/>
        <end position="58"/>
    </location>
</feature>
<evidence type="ECO:0000313" key="4">
    <source>
        <dbReference type="EMBL" id="OCT44727.1"/>
    </source>
</evidence>
<evidence type="ECO:0000256" key="2">
    <source>
        <dbReference type="ARBA" id="ARBA00023242"/>
    </source>
</evidence>
<keyword evidence="2" id="KW-0539">Nucleus</keyword>
<evidence type="ECO:0008006" key="6">
    <source>
        <dbReference type="Google" id="ProtNLM"/>
    </source>
</evidence>
<sequence>MASSALHPPPSALCLEPGTCPAVLTGIVWSQPSQTTTLSESPANDTVGGSTTADGEHETSNLLARLKQLEEAVFSQKPPKTSSEPIHQADHCDFQSHSMERDHGLARRPPHAPESTGTDVNAYVLVGTPSSPQRPPAVSELVDILPSLFDARSLFAFYVENLNWYLPIIHVPTTCRAFEQLYKCLQDGTQPDWPQISLLAAILSVAVYFWQDSTTGNAPCPVKDPKACCKSWVILVQRALAEANHLICPLLETLQAKVLLTLFLPTYPQNTGRRGQVALLITEAHILQLHRVDSPSQRRTRENSPTLEAMVRLEVQRRVWWVIVMSDW</sequence>
<comment type="caution">
    <text evidence="4">The sequence shown here is derived from an EMBL/GenBank/DDBJ whole genome shotgun (WGS) entry which is preliminary data.</text>
</comment>
<comment type="subcellular location">
    <subcellularLocation>
        <location evidence="1">Nucleus</location>
    </subcellularLocation>
</comment>
<dbReference type="GO" id="GO:0005634">
    <property type="term" value="C:nucleus"/>
    <property type="evidence" value="ECO:0007669"/>
    <property type="project" value="UniProtKB-SubCell"/>
</dbReference>
<dbReference type="InterPro" id="IPR050613">
    <property type="entry name" value="Sec_Metabolite_Reg"/>
</dbReference>
<dbReference type="PANTHER" id="PTHR31001">
    <property type="entry name" value="UNCHARACTERIZED TRANSCRIPTIONAL REGULATORY PROTEIN"/>
    <property type="match status" value="1"/>
</dbReference>
<dbReference type="AlphaFoldDB" id="A0A1C1C8C4"/>
<feature type="compositionally biased region" description="Polar residues" evidence="3">
    <location>
        <begin position="33"/>
        <end position="53"/>
    </location>
</feature>
<evidence type="ECO:0000256" key="1">
    <source>
        <dbReference type="ARBA" id="ARBA00004123"/>
    </source>
</evidence>
<dbReference type="STRING" id="86049.A0A1C1C8C4"/>
<evidence type="ECO:0000256" key="3">
    <source>
        <dbReference type="SAM" id="MobiDB-lite"/>
    </source>
</evidence>
<dbReference type="PANTHER" id="PTHR31001:SF90">
    <property type="entry name" value="CENTROMERE DNA-BINDING PROTEIN COMPLEX CBF3 SUBUNIT B"/>
    <property type="match status" value="1"/>
</dbReference>
<organism evidence="4 5">
    <name type="scientific">Cladophialophora carrionii</name>
    <dbReference type="NCBI Taxonomy" id="86049"/>
    <lineage>
        <taxon>Eukaryota</taxon>
        <taxon>Fungi</taxon>
        <taxon>Dikarya</taxon>
        <taxon>Ascomycota</taxon>
        <taxon>Pezizomycotina</taxon>
        <taxon>Eurotiomycetes</taxon>
        <taxon>Chaetothyriomycetidae</taxon>
        <taxon>Chaetothyriales</taxon>
        <taxon>Herpotrichiellaceae</taxon>
        <taxon>Cladophialophora</taxon>
    </lineage>
</organism>
<dbReference type="CDD" id="cd12148">
    <property type="entry name" value="fungal_TF_MHR"/>
    <property type="match status" value="1"/>
</dbReference>
<proteinExistence type="predicted"/>
<dbReference type="OrthoDB" id="3014581at2759"/>